<dbReference type="PANTHER" id="PTHR43767">
    <property type="entry name" value="LONG-CHAIN-FATTY-ACID--COA LIGASE"/>
    <property type="match status" value="1"/>
</dbReference>
<comment type="caution">
    <text evidence="2">The sequence shown here is derived from an EMBL/GenBank/DDBJ whole genome shotgun (WGS) entry which is preliminary data.</text>
</comment>
<evidence type="ECO:0000313" key="2">
    <source>
        <dbReference type="EMBL" id="EQD26330.1"/>
    </source>
</evidence>
<gene>
    <name evidence="2" type="ORF">B1A_21909</name>
</gene>
<proteinExistence type="predicted"/>
<protein>
    <submittedName>
        <fullName evidence="2">Acyl-CoA synthetase</fullName>
    </submittedName>
</protein>
<evidence type="ECO:0000259" key="1">
    <source>
        <dbReference type="Pfam" id="PF00501"/>
    </source>
</evidence>
<feature type="non-terminal residue" evidence="2">
    <location>
        <position position="1"/>
    </location>
</feature>
<dbReference type="AlphaFoldDB" id="T0Z956"/>
<dbReference type="InterPro" id="IPR050237">
    <property type="entry name" value="ATP-dep_AMP-bd_enzyme"/>
</dbReference>
<dbReference type="SUPFAM" id="SSF56801">
    <property type="entry name" value="Acetyl-CoA synthetase-like"/>
    <property type="match status" value="1"/>
</dbReference>
<feature type="domain" description="AMP-dependent synthetase/ligase" evidence="1">
    <location>
        <begin position="52"/>
        <end position="151"/>
    </location>
</feature>
<reference evidence="2" key="2">
    <citation type="journal article" date="2014" name="ISME J.">
        <title>Microbial stratification in low pH oxic and suboxic macroscopic growths along an acid mine drainage.</title>
        <authorList>
            <person name="Mendez-Garcia C."/>
            <person name="Mesa V."/>
            <person name="Sprenger R.R."/>
            <person name="Richter M."/>
            <person name="Diez M.S."/>
            <person name="Solano J."/>
            <person name="Bargiela R."/>
            <person name="Golyshina O.V."/>
            <person name="Manteca A."/>
            <person name="Ramos J.L."/>
            <person name="Gallego J.R."/>
            <person name="Llorente I."/>
            <person name="Martins Dos Santos V.A."/>
            <person name="Jensen O.N."/>
            <person name="Pelaez A.I."/>
            <person name="Sanchez J."/>
            <person name="Ferrer M."/>
        </authorList>
    </citation>
    <scope>NUCLEOTIDE SEQUENCE</scope>
</reference>
<feature type="non-terminal residue" evidence="2">
    <location>
        <position position="169"/>
    </location>
</feature>
<accession>T0Z956</accession>
<name>T0Z956_9ZZZZ</name>
<dbReference type="Pfam" id="PF00501">
    <property type="entry name" value="AMP-binding"/>
    <property type="match status" value="1"/>
</dbReference>
<dbReference type="Gene3D" id="3.40.50.12780">
    <property type="entry name" value="N-terminal domain of ligase-like"/>
    <property type="match status" value="1"/>
</dbReference>
<organism evidence="2">
    <name type="scientific">mine drainage metagenome</name>
    <dbReference type="NCBI Taxonomy" id="410659"/>
    <lineage>
        <taxon>unclassified sequences</taxon>
        <taxon>metagenomes</taxon>
        <taxon>ecological metagenomes</taxon>
    </lineage>
</organism>
<dbReference type="PANTHER" id="PTHR43767:SF12">
    <property type="entry name" value="AMP-DEPENDENT SYNTHETASE AND LIGASE"/>
    <property type="match status" value="1"/>
</dbReference>
<dbReference type="InterPro" id="IPR042099">
    <property type="entry name" value="ANL_N_sf"/>
</dbReference>
<reference evidence="2" key="1">
    <citation type="submission" date="2013-08" db="EMBL/GenBank/DDBJ databases">
        <authorList>
            <person name="Mendez C."/>
            <person name="Richter M."/>
            <person name="Ferrer M."/>
            <person name="Sanchez J."/>
        </authorList>
    </citation>
    <scope>NUCLEOTIDE SEQUENCE</scope>
</reference>
<dbReference type="InterPro" id="IPR000873">
    <property type="entry name" value="AMP-dep_synth/lig_dom"/>
</dbReference>
<sequence>PKVQLGGPVSLIREAHGTNAEIHPFDQAGIVRSPDGILRYEAIAATITEMMQRSVEGYRDSEALVELGGSRVTFSELWDRATACAGGLVAKGLKPGDRVTLTLQAGVDWVVGFLGVIFAGGIVVPVNTRLTEKEVEFVISDSNANFAIDTKEDLAGNTHYVYQDALPTD</sequence>
<dbReference type="EMBL" id="AUZX01016199">
    <property type="protein sequence ID" value="EQD26330.1"/>
    <property type="molecule type" value="Genomic_DNA"/>
</dbReference>